<dbReference type="Proteomes" id="UP001165121">
    <property type="component" value="Unassembled WGS sequence"/>
</dbReference>
<evidence type="ECO:0000256" key="3">
    <source>
        <dbReference type="ARBA" id="ARBA00022695"/>
    </source>
</evidence>
<dbReference type="Pfam" id="PF17917">
    <property type="entry name" value="RT_RNaseH"/>
    <property type="match status" value="1"/>
</dbReference>
<evidence type="ECO:0000256" key="8">
    <source>
        <dbReference type="ARBA" id="ARBA00022918"/>
    </source>
</evidence>
<evidence type="ECO:0000256" key="7">
    <source>
        <dbReference type="ARBA" id="ARBA00022801"/>
    </source>
</evidence>
<evidence type="ECO:0000313" key="10">
    <source>
        <dbReference type="EMBL" id="GMF47373.1"/>
    </source>
</evidence>
<keyword evidence="6" id="KW-0255">Endonuclease</keyword>
<evidence type="ECO:0000256" key="2">
    <source>
        <dbReference type="ARBA" id="ARBA00022679"/>
    </source>
</evidence>
<evidence type="ECO:0000256" key="1">
    <source>
        <dbReference type="ARBA" id="ARBA00022670"/>
    </source>
</evidence>
<dbReference type="PANTHER" id="PTHR33064">
    <property type="entry name" value="POL PROTEIN"/>
    <property type="match status" value="1"/>
</dbReference>
<comment type="caution">
    <text evidence="10">The sequence shown here is derived from an EMBL/GenBank/DDBJ whole genome shotgun (WGS) entry which is preliminary data.</text>
</comment>
<keyword evidence="7" id="KW-0378">Hydrolase</keyword>
<proteinExistence type="predicted"/>
<protein>
    <submittedName>
        <fullName evidence="10">Unnamed protein product</fullName>
    </submittedName>
</protein>
<dbReference type="EMBL" id="BSXT01002146">
    <property type="protein sequence ID" value="GMF47373.1"/>
    <property type="molecule type" value="Genomic_DNA"/>
</dbReference>
<name>A0A9W7CZW8_9STRA</name>
<keyword evidence="1" id="KW-0645">Protease</keyword>
<keyword evidence="4" id="KW-0540">Nuclease</keyword>
<keyword evidence="5" id="KW-0064">Aspartyl protease</keyword>
<dbReference type="InterPro" id="IPR041373">
    <property type="entry name" value="RT_RNaseH"/>
</dbReference>
<organism evidence="10 11">
    <name type="scientific">Phytophthora fragariaefolia</name>
    <dbReference type="NCBI Taxonomy" id="1490495"/>
    <lineage>
        <taxon>Eukaryota</taxon>
        <taxon>Sar</taxon>
        <taxon>Stramenopiles</taxon>
        <taxon>Oomycota</taxon>
        <taxon>Peronosporomycetes</taxon>
        <taxon>Peronosporales</taxon>
        <taxon>Peronosporaceae</taxon>
        <taxon>Phytophthora</taxon>
    </lineage>
</organism>
<reference evidence="10" key="1">
    <citation type="submission" date="2023-04" db="EMBL/GenBank/DDBJ databases">
        <title>Phytophthora fragariaefolia NBRC 109709.</title>
        <authorList>
            <person name="Ichikawa N."/>
            <person name="Sato H."/>
            <person name="Tonouchi N."/>
        </authorList>
    </citation>
    <scope>NUCLEOTIDE SEQUENCE</scope>
    <source>
        <strain evidence="10">NBRC 109709</strain>
    </source>
</reference>
<keyword evidence="8" id="KW-0695">RNA-directed DNA polymerase</keyword>
<evidence type="ECO:0000259" key="9">
    <source>
        <dbReference type="Pfam" id="PF17917"/>
    </source>
</evidence>
<evidence type="ECO:0000256" key="4">
    <source>
        <dbReference type="ARBA" id="ARBA00022722"/>
    </source>
</evidence>
<dbReference type="InterPro" id="IPR051320">
    <property type="entry name" value="Viral_Replic_Matur_Polypro"/>
</dbReference>
<dbReference type="OrthoDB" id="127017at2759"/>
<keyword evidence="2" id="KW-0808">Transferase</keyword>
<dbReference type="GO" id="GO:0004519">
    <property type="term" value="F:endonuclease activity"/>
    <property type="evidence" value="ECO:0007669"/>
    <property type="project" value="UniProtKB-KW"/>
</dbReference>
<dbReference type="SUPFAM" id="SSF56672">
    <property type="entry name" value="DNA/RNA polymerases"/>
    <property type="match status" value="1"/>
</dbReference>
<feature type="domain" description="Reverse transcriptase RNase H-like" evidence="9">
    <location>
        <begin position="123"/>
        <end position="236"/>
    </location>
</feature>
<evidence type="ECO:0000256" key="6">
    <source>
        <dbReference type="ARBA" id="ARBA00022759"/>
    </source>
</evidence>
<dbReference type="GO" id="GO:0004190">
    <property type="term" value="F:aspartic-type endopeptidase activity"/>
    <property type="evidence" value="ECO:0007669"/>
    <property type="project" value="UniProtKB-KW"/>
</dbReference>
<gene>
    <name evidence="10" type="ORF">Pfra01_001785100</name>
</gene>
<dbReference type="GO" id="GO:0006508">
    <property type="term" value="P:proteolysis"/>
    <property type="evidence" value="ECO:0007669"/>
    <property type="project" value="UniProtKB-KW"/>
</dbReference>
<accession>A0A9W7CZW8</accession>
<evidence type="ECO:0000313" key="11">
    <source>
        <dbReference type="Proteomes" id="UP001165121"/>
    </source>
</evidence>
<keyword evidence="11" id="KW-1185">Reference proteome</keyword>
<dbReference type="GO" id="GO:0003964">
    <property type="term" value="F:RNA-directed DNA polymerase activity"/>
    <property type="evidence" value="ECO:0007669"/>
    <property type="project" value="UniProtKB-KW"/>
</dbReference>
<keyword evidence="3" id="KW-0548">Nucleotidyltransferase</keyword>
<sequence length="245" mass="28114">MLKAAKSSLFQLEAMWCGKLTSGTGIRHDPERVDALSALPVPSTVAELRYFVYSSSWLHDSLPDMHASLRLCRRGWVWMRKRIGRRNKNALIVAVELSEAEVSSYNDVKTLIKVSVPLIFPSPTSELVVMTDASLTGWSIVVTEVENWDSSLRVDKQHHRMVICKGGTFKSSHLNWTIVEKEAFPIIKAYTELEYPLQRERGFKLFCDHANLIYIFAPHVGLKKHIRDRLQRWAMTSVHYRTRCG</sequence>
<dbReference type="InterPro" id="IPR043502">
    <property type="entry name" value="DNA/RNA_pol_sf"/>
</dbReference>
<dbReference type="AlphaFoldDB" id="A0A9W7CZW8"/>
<evidence type="ECO:0000256" key="5">
    <source>
        <dbReference type="ARBA" id="ARBA00022750"/>
    </source>
</evidence>
<dbReference type="PANTHER" id="PTHR33064:SF37">
    <property type="entry name" value="RIBONUCLEASE H"/>
    <property type="match status" value="1"/>
</dbReference>